<gene>
    <name evidence="2" type="ORF">N4J17_04705</name>
    <name evidence="1" type="ORF">N4J17_09630</name>
</gene>
<accession>A0ABZ2F104</accession>
<protein>
    <submittedName>
        <fullName evidence="1">Uncharacterized protein</fullName>
    </submittedName>
</protein>
<dbReference type="EMBL" id="CP104311">
    <property type="protein sequence ID" value="WWF02922.1"/>
    <property type="molecule type" value="Genomic_DNA"/>
</dbReference>
<evidence type="ECO:0000313" key="1">
    <source>
        <dbReference type="EMBL" id="WWF00742.1"/>
    </source>
</evidence>
<evidence type="ECO:0000313" key="2">
    <source>
        <dbReference type="EMBL" id="WWF02922.1"/>
    </source>
</evidence>
<keyword evidence="3" id="KW-1185">Reference proteome</keyword>
<reference evidence="1 3" key="1">
    <citation type="submission" date="2022-09" db="EMBL/GenBank/DDBJ databases">
        <authorList>
            <person name="Giprobiosintez L."/>
        </authorList>
    </citation>
    <scope>NUCLEOTIDE SEQUENCE [LARGE SCALE GENOMIC DNA]</scope>
    <source>
        <strain evidence="1">VKPM-B-12549</strain>
        <strain evidence="3">VKPM-B-12549 (GBS-15)</strain>
    </source>
</reference>
<name>A0ABZ2F104_METCP</name>
<dbReference type="Pfam" id="PF23140">
    <property type="entry name" value="Gp80"/>
    <property type="match status" value="1"/>
</dbReference>
<dbReference type="InterPro" id="IPR056908">
    <property type="entry name" value="Gp80-like"/>
</dbReference>
<dbReference type="Proteomes" id="UP001359308">
    <property type="component" value="Chromosome"/>
</dbReference>
<sequence>MTALSNYLENKLLDDLFRATAYAPPATLYIALLTAAPSDTGGGTEVAGGSYARVAVTSGLTAWNGTHGNTTGASSGTGGTISNAATIAFPAPTANWGSITHFGIFDAAAAGNLLVWGALSAAKTVNNGDPAPTFAAGALTVQIDN</sequence>
<proteinExistence type="predicted"/>
<dbReference type="EMBL" id="CP104311">
    <property type="protein sequence ID" value="WWF00742.1"/>
    <property type="molecule type" value="Genomic_DNA"/>
</dbReference>
<dbReference type="RefSeq" id="WP_198321717.1">
    <property type="nucleotide sequence ID" value="NZ_CP104311.1"/>
</dbReference>
<evidence type="ECO:0000313" key="3">
    <source>
        <dbReference type="Proteomes" id="UP001359308"/>
    </source>
</evidence>
<organism evidence="1 3">
    <name type="scientific">Methylococcus capsulatus</name>
    <dbReference type="NCBI Taxonomy" id="414"/>
    <lineage>
        <taxon>Bacteria</taxon>
        <taxon>Pseudomonadati</taxon>
        <taxon>Pseudomonadota</taxon>
        <taxon>Gammaproteobacteria</taxon>
        <taxon>Methylococcales</taxon>
        <taxon>Methylococcaceae</taxon>
        <taxon>Methylococcus</taxon>
    </lineage>
</organism>